<keyword evidence="4" id="KW-0418">Kinase</keyword>
<evidence type="ECO:0000256" key="5">
    <source>
        <dbReference type="ARBA" id="ARBA00022840"/>
    </source>
</evidence>
<feature type="domain" description="Aminoglycoside phosphotransferase" evidence="9">
    <location>
        <begin position="56"/>
        <end position="226"/>
    </location>
</feature>
<dbReference type="CDD" id="cd05150">
    <property type="entry name" value="APH"/>
    <property type="match status" value="1"/>
</dbReference>
<evidence type="ECO:0000256" key="7">
    <source>
        <dbReference type="PIRSR" id="PIRSR000706-1"/>
    </source>
</evidence>
<dbReference type="InterPro" id="IPR011009">
    <property type="entry name" value="Kinase-like_dom_sf"/>
</dbReference>
<dbReference type="GO" id="GO:0046677">
    <property type="term" value="P:response to antibiotic"/>
    <property type="evidence" value="ECO:0007669"/>
    <property type="project" value="UniProtKB-KW"/>
</dbReference>
<keyword evidence="2 10" id="KW-0808">Transferase</keyword>
<dbReference type="GO" id="GO:0016773">
    <property type="term" value="F:phosphotransferase activity, alcohol group as acceptor"/>
    <property type="evidence" value="ECO:0007669"/>
    <property type="project" value="InterPro"/>
</dbReference>
<evidence type="ECO:0000259" key="9">
    <source>
        <dbReference type="Pfam" id="PF01636"/>
    </source>
</evidence>
<dbReference type="STRING" id="1790.A5645_12070"/>
<feature type="binding site" evidence="8">
    <location>
        <position position="171"/>
    </location>
    <ligand>
        <name>Mg(2+)</name>
        <dbReference type="ChEBI" id="CHEBI:18420"/>
    </ligand>
</feature>
<keyword evidence="3" id="KW-0547">Nucleotide-binding</keyword>
<dbReference type="Proteomes" id="UP000093795">
    <property type="component" value="Unassembled WGS sequence"/>
</dbReference>
<reference evidence="10 11" key="1">
    <citation type="submission" date="2016-06" db="EMBL/GenBank/DDBJ databases">
        <authorList>
            <person name="Kjaerup R.B."/>
            <person name="Dalgaard T.S."/>
            <person name="Juul-Madsen H.R."/>
        </authorList>
    </citation>
    <scope>NUCLEOTIDE SEQUENCE [LARGE SCALE GENOMIC DNA]</scope>
    <source>
        <strain evidence="10 11">1081914.2</strain>
    </source>
</reference>
<evidence type="ECO:0000256" key="4">
    <source>
        <dbReference type="ARBA" id="ARBA00022777"/>
    </source>
</evidence>
<dbReference type="EMBL" id="LZKQ01000297">
    <property type="protein sequence ID" value="OBI75375.1"/>
    <property type="molecule type" value="Genomic_DNA"/>
</dbReference>
<organism evidence="10 11">
    <name type="scientific">Mycobacterium asiaticum</name>
    <dbReference type="NCBI Taxonomy" id="1790"/>
    <lineage>
        <taxon>Bacteria</taxon>
        <taxon>Bacillati</taxon>
        <taxon>Actinomycetota</taxon>
        <taxon>Actinomycetes</taxon>
        <taxon>Mycobacteriales</taxon>
        <taxon>Mycobacteriaceae</taxon>
        <taxon>Mycobacterium</taxon>
    </lineage>
</organism>
<dbReference type="GO" id="GO:0005524">
    <property type="term" value="F:ATP binding"/>
    <property type="evidence" value="ECO:0007669"/>
    <property type="project" value="UniProtKB-KW"/>
</dbReference>
<dbReference type="GO" id="GO:0016301">
    <property type="term" value="F:kinase activity"/>
    <property type="evidence" value="ECO:0007669"/>
    <property type="project" value="UniProtKB-KW"/>
</dbReference>
<evidence type="ECO:0000256" key="2">
    <source>
        <dbReference type="ARBA" id="ARBA00022679"/>
    </source>
</evidence>
<proteinExistence type="inferred from homology"/>
<comment type="caution">
    <text evidence="10">The sequence shown here is derived from an EMBL/GenBank/DDBJ whole genome shotgun (WGS) entry which is preliminary data.</text>
</comment>
<evidence type="ECO:0000313" key="10">
    <source>
        <dbReference type="EMBL" id="OBI75375.1"/>
    </source>
</evidence>
<dbReference type="PIRSF" id="PIRSF000706">
    <property type="entry name" value="Kanamycin_kin"/>
    <property type="match status" value="1"/>
</dbReference>
<dbReference type="AlphaFoldDB" id="A0A1A3BK87"/>
<dbReference type="RefSeq" id="WP_065123232.1">
    <property type="nucleotide sequence ID" value="NZ_LZKQ01000297.1"/>
</dbReference>
<dbReference type="Pfam" id="PF01636">
    <property type="entry name" value="APH"/>
    <property type="match status" value="1"/>
</dbReference>
<keyword evidence="6" id="KW-0046">Antibiotic resistance</keyword>
<keyword evidence="8" id="KW-0479">Metal-binding</keyword>
<comment type="similarity">
    <text evidence="1">Belongs to the aminoglycoside phosphotransferase family.</text>
</comment>
<keyword evidence="8" id="KW-0460">Magnesium</keyword>
<name>A0A1A3BK87_MYCAS</name>
<evidence type="ECO:0000256" key="8">
    <source>
        <dbReference type="PIRSR" id="PIRSR000706-2"/>
    </source>
</evidence>
<evidence type="ECO:0000256" key="6">
    <source>
        <dbReference type="ARBA" id="ARBA00023251"/>
    </source>
</evidence>
<dbReference type="InterPro" id="IPR002575">
    <property type="entry name" value="Aminoglycoside_PTrfase"/>
</dbReference>
<protein>
    <submittedName>
        <fullName evidence="10">Aminoglycoside phosphotransferase APH(3')</fullName>
    </submittedName>
</protein>
<evidence type="ECO:0000256" key="3">
    <source>
        <dbReference type="ARBA" id="ARBA00022741"/>
    </source>
</evidence>
<dbReference type="InterPro" id="IPR024165">
    <property type="entry name" value="Kan/Strep_kinase"/>
</dbReference>
<dbReference type="GO" id="GO:0046872">
    <property type="term" value="F:metal ion binding"/>
    <property type="evidence" value="ECO:0007669"/>
    <property type="project" value="UniProtKB-KW"/>
</dbReference>
<evidence type="ECO:0000256" key="1">
    <source>
        <dbReference type="ARBA" id="ARBA00006219"/>
    </source>
</evidence>
<dbReference type="OrthoDB" id="3806873at2"/>
<dbReference type="SUPFAM" id="SSF56112">
    <property type="entry name" value="Protein kinase-like (PK-like)"/>
    <property type="match status" value="1"/>
</dbReference>
<sequence>MSYPANFPPAAVPAVVRRLAADRPVRAVWRNELGDVTFRVDSGAEFIKVGAEYSIDFTAEAHRLSWAGRYIPVPTVLDFGVDEGCAWLRTLGLPGLSAVHPRWQAEPAIAVRAIAAGLRTMHDALPVSSCPFDWSVASRLPLLHPAHRAHLPDAPPIDRLVVCHGDPCAPNTLIDETGRYCGHVDLGDLGVADRWADLAVATLSLGWNYPGHDWTPEFFNAYGVAPDPIRIDYYRRLWQDPDL</sequence>
<gene>
    <name evidence="10" type="ORF">A9X01_04870</name>
</gene>
<feature type="binding site" evidence="8">
    <location>
        <position position="185"/>
    </location>
    <ligand>
        <name>Mg(2+)</name>
        <dbReference type="ChEBI" id="CHEBI:18420"/>
    </ligand>
</feature>
<feature type="active site" description="Proton acceptor" evidence="7">
    <location>
        <position position="166"/>
    </location>
</feature>
<keyword evidence="5" id="KW-0067">ATP-binding</keyword>
<accession>A0A1A3BK87</accession>
<evidence type="ECO:0000313" key="11">
    <source>
        <dbReference type="Proteomes" id="UP000093795"/>
    </source>
</evidence>
<dbReference type="Gene3D" id="3.30.200.20">
    <property type="entry name" value="Phosphorylase Kinase, domain 1"/>
    <property type="match status" value="1"/>
</dbReference>
<dbReference type="Gene3D" id="3.90.1200.10">
    <property type="match status" value="1"/>
</dbReference>